<feature type="repeat" description="PPR" evidence="3">
    <location>
        <begin position="748"/>
        <end position="782"/>
    </location>
</feature>
<feature type="region of interest" description="Disordered" evidence="4">
    <location>
        <begin position="951"/>
        <end position="997"/>
    </location>
</feature>
<comment type="similarity">
    <text evidence="1">Belongs to the PPR family. P subfamily.</text>
</comment>
<gene>
    <name evidence="5" type="ORF">GOP47_0018352</name>
</gene>
<keyword evidence="2" id="KW-0677">Repeat</keyword>
<feature type="compositionally biased region" description="Basic residues" evidence="4">
    <location>
        <begin position="964"/>
        <end position="975"/>
    </location>
</feature>
<feature type="compositionally biased region" description="Basic and acidic residues" evidence="4">
    <location>
        <begin position="953"/>
        <end position="963"/>
    </location>
</feature>
<protein>
    <recommendedName>
        <fullName evidence="7">Pentatricopeptide repeat-containing protein</fullName>
    </recommendedName>
</protein>
<dbReference type="Gene3D" id="1.25.40.10">
    <property type="entry name" value="Tetratricopeptide repeat domain"/>
    <property type="match status" value="4"/>
</dbReference>
<evidence type="ECO:0000256" key="3">
    <source>
        <dbReference type="PROSITE-ProRule" id="PRU00708"/>
    </source>
</evidence>
<comment type="caution">
    <text evidence="5">The sequence shown here is derived from an EMBL/GenBank/DDBJ whole genome shotgun (WGS) entry which is preliminary data.</text>
</comment>
<feature type="repeat" description="PPR" evidence="3">
    <location>
        <begin position="643"/>
        <end position="677"/>
    </location>
</feature>
<feature type="repeat" description="PPR" evidence="3">
    <location>
        <begin position="853"/>
        <end position="887"/>
    </location>
</feature>
<feature type="repeat" description="PPR" evidence="3">
    <location>
        <begin position="783"/>
        <end position="813"/>
    </location>
</feature>
<evidence type="ECO:0000313" key="6">
    <source>
        <dbReference type="Proteomes" id="UP000886520"/>
    </source>
</evidence>
<feature type="repeat" description="PPR" evidence="3">
    <location>
        <begin position="678"/>
        <end position="712"/>
    </location>
</feature>
<feature type="repeat" description="PPR" evidence="3">
    <location>
        <begin position="888"/>
        <end position="922"/>
    </location>
</feature>
<evidence type="ECO:0000313" key="5">
    <source>
        <dbReference type="EMBL" id="KAI5067824.1"/>
    </source>
</evidence>
<feature type="repeat" description="PPR" evidence="3">
    <location>
        <begin position="608"/>
        <end position="642"/>
    </location>
</feature>
<name>A0A9D4ZAI5_ADICA</name>
<feature type="repeat" description="PPR" evidence="3">
    <location>
        <begin position="818"/>
        <end position="852"/>
    </location>
</feature>
<reference evidence="5" key="1">
    <citation type="submission" date="2021-01" db="EMBL/GenBank/DDBJ databases">
        <title>Adiantum capillus-veneris genome.</title>
        <authorList>
            <person name="Fang Y."/>
            <person name="Liao Q."/>
        </authorList>
    </citation>
    <scope>NUCLEOTIDE SEQUENCE</scope>
    <source>
        <strain evidence="5">H3</strain>
        <tissue evidence="5">Leaf</tissue>
    </source>
</reference>
<keyword evidence="6" id="KW-1185">Reference proteome</keyword>
<dbReference type="InterPro" id="IPR011990">
    <property type="entry name" value="TPR-like_helical_dom_sf"/>
</dbReference>
<dbReference type="NCBIfam" id="TIGR00756">
    <property type="entry name" value="PPR"/>
    <property type="match status" value="10"/>
</dbReference>
<dbReference type="InterPro" id="IPR002885">
    <property type="entry name" value="PPR_rpt"/>
</dbReference>
<feature type="compositionally biased region" description="Polar residues" evidence="4">
    <location>
        <begin position="976"/>
        <end position="989"/>
    </location>
</feature>
<dbReference type="Proteomes" id="UP000886520">
    <property type="component" value="Chromosome 17"/>
</dbReference>
<dbReference type="SUPFAM" id="SSF48452">
    <property type="entry name" value="TPR-like"/>
    <property type="match status" value="1"/>
</dbReference>
<dbReference type="PANTHER" id="PTHR47447:SF23">
    <property type="entry name" value="PENTACOTRIPEPTIDE-REPEAT REGION OF PRORP DOMAIN-CONTAINING PROTEIN"/>
    <property type="match status" value="1"/>
</dbReference>
<evidence type="ECO:0000256" key="2">
    <source>
        <dbReference type="ARBA" id="ARBA00022737"/>
    </source>
</evidence>
<evidence type="ECO:0000256" key="4">
    <source>
        <dbReference type="SAM" id="MobiDB-lite"/>
    </source>
</evidence>
<feature type="repeat" description="PPR" evidence="3">
    <location>
        <begin position="537"/>
        <end position="571"/>
    </location>
</feature>
<dbReference type="Pfam" id="PF01535">
    <property type="entry name" value="PPR"/>
    <property type="match status" value="3"/>
</dbReference>
<dbReference type="PANTHER" id="PTHR47447">
    <property type="entry name" value="OS03G0856100 PROTEIN"/>
    <property type="match status" value="1"/>
</dbReference>
<evidence type="ECO:0000256" key="1">
    <source>
        <dbReference type="ARBA" id="ARBA00007626"/>
    </source>
</evidence>
<organism evidence="5 6">
    <name type="scientific">Adiantum capillus-veneris</name>
    <name type="common">Maidenhair fern</name>
    <dbReference type="NCBI Taxonomy" id="13818"/>
    <lineage>
        <taxon>Eukaryota</taxon>
        <taxon>Viridiplantae</taxon>
        <taxon>Streptophyta</taxon>
        <taxon>Embryophyta</taxon>
        <taxon>Tracheophyta</taxon>
        <taxon>Polypodiopsida</taxon>
        <taxon>Polypodiidae</taxon>
        <taxon>Polypodiales</taxon>
        <taxon>Pteridineae</taxon>
        <taxon>Pteridaceae</taxon>
        <taxon>Vittarioideae</taxon>
        <taxon>Adiantum</taxon>
    </lineage>
</organism>
<sequence>MEKLHFQTQDSIARPPSQFPLFLHVFRNSQQLKHNCRTSQLETSSNELSEHEIRQGLQGHSAIAIRRCDIFASSPLRHASFDGCSTFSKDRFYLNSDTPFDPSSNAMASEKFHSCASNEATVDVLNPAHPTRHVENTTDEWGRNYFALQEGMNQKTWTGDGGFTSLTEMEAKDGLSGAGFITTCSAVHDFYLQANPVGMVAMDGVLPKVGTCAATSHTHLMEENNVFDLPKEEITDFTSLTDPSFPCEGDYLDVSTPFAPEMVSTVYKAGKLLPCEAVRGDQHNLSSMHGIHEDCAASLLGGNASVVSPGRSCASIVDEQGTNYDTNFMQIEELRCDTGLTFNRNDFIGARTSKEVAPLVAYVGTPMVEQPVFPEDPNAGINGAIFNADTDSLSYNQRWRRRFKGVSSSWQDLWQLQEETSHEHRNQFFSNSNYDDVIGEVLNVAKCLPKNTTLQEHLQPFSGRIDHLCGNAILYKLQKERLFLSALSFFDWMRLQTPCLLNSRSLCTIFTTLGHANMVDRALVLSDNLKHRKELWCAEVFNALLSALSKYSRYDEALAVFQEMSSMKIQPNSVTFCIILNLALKSGSKVEVLWQIFVDLESQKVFAGHEVFGVLIKAFCQGGLRDEALKLLSMMEGRGLIPNSVIYNTLLGAFAKAGMLEEAEGLVSEMKGKGIRLTVVTYNILIDAYASLRNFEVAEGILQGMLDKGPQPNVTSFTALIAAYGRSSLSEKAASVFLRMRKIGISPNTVAYTALIHAYAEDGWHTKAEFAFENMIREGFHPTVETYTSLLHAFRQAGDLEKVKSIWKRMRLQSNIGTRETFNVLMDACAKQGDYAEARNVMYEFKKAGYESDTKTYNMLINAYSRGGQHSKAPEILEEMHKAGCTPDSFTYTTLIFSFLRVRDFTLAFEYHDKMCRSNQLPDKFTYQKLRALLDEKYEIKVERNMKAAIGAQKEEHGDEKGKKTTKYFRKKKRQPSSPSHSKGMSNRNFWDKSRKA</sequence>
<dbReference type="Pfam" id="PF13041">
    <property type="entry name" value="PPR_2"/>
    <property type="match status" value="4"/>
</dbReference>
<dbReference type="EMBL" id="JABFUD020000017">
    <property type="protein sequence ID" value="KAI5067824.1"/>
    <property type="molecule type" value="Genomic_DNA"/>
</dbReference>
<dbReference type="OrthoDB" id="5588846at2759"/>
<dbReference type="AlphaFoldDB" id="A0A9D4ZAI5"/>
<evidence type="ECO:0008006" key="7">
    <source>
        <dbReference type="Google" id="ProtNLM"/>
    </source>
</evidence>
<proteinExistence type="inferred from homology"/>
<dbReference type="PROSITE" id="PS51375">
    <property type="entry name" value="PPR"/>
    <property type="match status" value="10"/>
</dbReference>
<accession>A0A9D4ZAI5</accession>
<feature type="repeat" description="PPR" evidence="3">
    <location>
        <begin position="713"/>
        <end position="747"/>
    </location>
</feature>